<reference evidence="3" key="2">
    <citation type="submission" date="2025-09" db="UniProtKB">
        <authorList>
            <consortium name="Ensembl"/>
        </authorList>
    </citation>
    <scope>IDENTIFICATION</scope>
</reference>
<proteinExistence type="inferred from homology"/>
<organism evidence="3 4">
    <name type="scientific">Leptobrachium leishanense</name>
    <name type="common">Leishan spiny toad</name>
    <dbReference type="NCBI Taxonomy" id="445787"/>
    <lineage>
        <taxon>Eukaryota</taxon>
        <taxon>Metazoa</taxon>
        <taxon>Chordata</taxon>
        <taxon>Craniata</taxon>
        <taxon>Vertebrata</taxon>
        <taxon>Euteleostomi</taxon>
        <taxon>Amphibia</taxon>
        <taxon>Batrachia</taxon>
        <taxon>Anura</taxon>
        <taxon>Pelobatoidea</taxon>
        <taxon>Megophryidae</taxon>
        <taxon>Leptobrachium</taxon>
    </lineage>
</organism>
<protein>
    <submittedName>
        <fullName evidence="3">Uncharacterized protein</fullName>
    </submittedName>
</protein>
<feature type="region of interest" description="Disordered" evidence="2">
    <location>
        <begin position="1"/>
        <end position="54"/>
    </location>
</feature>
<dbReference type="PANTHER" id="PTHR11505">
    <property type="entry name" value="L1 TRANSPOSABLE ELEMENT-RELATED"/>
    <property type="match status" value="1"/>
</dbReference>
<dbReference type="FunFam" id="3.30.70.1820:FF:000002">
    <property type="entry name" value="LINE-1 retrotransposable element ORF1 protein"/>
    <property type="match status" value="1"/>
</dbReference>
<dbReference type="Proteomes" id="UP000694569">
    <property type="component" value="Unplaced"/>
</dbReference>
<evidence type="ECO:0000313" key="3">
    <source>
        <dbReference type="Ensembl" id="ENSLLEP00000000870.1"/>
    </source>
</evidence>
<feature type="region of interest" description="Disordered" evidence="2">
    <location>
        <begin position="311"/>
        <end position="338"/>
    </location>
</feature>
<dbReference type="AlphaFoldDB" id="A0A8C5P6Q4"/>
<sequence length="338" mass="37829">MPGTTRGGKKTDPPTPAVAPIFQRRGLDDSQDGGRIRGEDTGLDSVPGGSQPASRADISQILARMGDMQASLAMDIAKIATEVRAEVGALGLRIGELEEGTGDLVAAHNELARTTDTLSHRMDRMELALEDVANRSRRNNIRLRGLPESVQTRELHETVLGLLKRLVPEVPPARLLMDRIHRALRAPRADSQQPRDVIFRLHYYTVKEEVMRKSRDVDLVYEDVKLALFQDLAPETLQRRRAWRPITAHLSRHNIRYAWGFPFKLLAFAGGKTSTLTLQSDPQQFFTRLDCPPLPDAGNLLHPPPRHLSLHRAGRRCPPGFERRGTGIPAEMTGKPWW</sequence>
<evidence type="ECO:0000256" key="2">
    <source>
        <dbReference type="SAM" id="MobiDB-lite"/>
    </source>
</evidence>
<name>A0A8C5P6Q4_9ANUR</name>
<feature type="compositionally biased region" description="Basic and acidic residues" evidence="2">
    <location>
        <begin position="25"/>
        <end position="40"/>
    </location>
</feature>
<comment type="similarity">
    <text evidence="1">Belongs to the transposase 22 family.</text>
</comment>
<accession>A0A8C5P6Q4</accession>
<evidence type="ECO:0000313" key="4">
    <source>
        <dbReference type="Proteomes" id="UP000694569"/>
    </source>
</evidence>
<dbReference type="Gene3D" id="3.30.70.1820">
    <property type="entry name" value="L1 transposable element, RRM domain"/>
    <property type="match status" value="1"/>
</dbReference>
<reference evidence="3" key="1">
    <citation type="submission" date="2025-08" db="UniProtKB">
        <authorList>
            <consortium name="Ensembl"/>
        </authorList>
    </citation>
    <scope>IDENTIFICATION</scope>
</reference>
<dbReference type="InterPro" id="IPR004244">
    <property type="entry name" value="Transposase_22"/>
</dbReference>
<dbReference type="Ensembl" id="ENSLLET00000000902.1">
    <property type="protein sequence ID" value="ENSLLEP00000000870.1"/>
    <property type="gene ID" value="ENSLLEG00000000569.1"/>
</dbReference>
<keyword evidence="4" id="KW-1185">Reference proteome</keyword>
<dbReference type="OrthoDB" id="9909646at2759"/>
<evidence type="ECO:0000256" key="1">
    <source>
        <dbReference type="ARBA" id="ARBA00061640"/>
    </source>
</evidence>
<dbReference type="GeneTree" id="ENSGT01140000282609"/>